<protein>
    <submittedName>
        <fullName evidence="1">Gluconate 2-dehydrogenase subunit 3 family protein</fullName>
    </submittedName>
</protein>
<proteinExistence type="predicted"/>
<evidence type="ECO:0000313" key="1">
    <source>
        <dbReference type="EMBL" id="MBD0835383.1"/>
    </source>
</evidence>
<sequence>MHRRELLKTMPVLLGGVVASSTLFTVLVSCREEVKSEQSLLSFFNDEERAVLSHLVGLILPASDTVGAMDVNVPIFINRVLEHVLNRTEQMQFIKGQDYFIGKFKSIFKKEVSQGNQSEFLEILTAYFDVSEDKQQQIFKIMEQSENDVENEELYYIYKYLTFIRHYTLYGYYTSEIVGKEILNYDPFPGAYEPCVPVTAVGNSSSI</sequence>
<dbReference type="Pfam" id="PF13618">
    <property type="entry name" value="Gluconate_2-dh3"/>
    <property type="match status" value="1"/>
</dbReference>
<dbReference type="PROSITE" id="PS51257">
    <property type="entry name" value="PROKAR_LIPOPROTEIN"/>
    <property type="match status" value="1"/>
</dbReference>
<gene>
    <name evidence="1" type="ORF">ICJ84_08050</name>
</gene>
<dbReference type="EMBL" id="JACVXC010000002">
    <property type="protein sequence ID" value="MBD0835383.1"/>
    <property type="molecule type" value="Genomic_DNA"/>
</dbReference>
<accession>A0A8J6QE83</accession>
<dbReference type="InterPro" id="IPR027056">
    <property type="entry name" value="Gluconate_2DH_su3"/>
</dbReference>
<dbReference type="AlphaFoldDB" id="A0A8J6QE83"/>
<organism evidence="1 2">
    <name type="scientific">Aestuariibaculum suncheonense</name>
    <dbReference type="NCBI Taxonomy" id="1028745"/>
    <lineage>
        <taxon>Bacteria</taxon>
        <taxon>Pseudomonadati</taxon>
        <taxon>Bacteroidota</taxon>
        <taxon>Flavobacteriia</taxon>
        <taxon>Flavobacteriales</taxon>
        <taxon>Flavobacteriaceae</taxon>
    </lineage>
</organism>
<reference evidence="1" key="1">
    <citation type="journal article" date="2013" name="Int. J. Syst. Evol. Microbiol.">
        <title>Aestuariibaculum suncheonense gen. nov., sp. nov., a marine bacterium of the family Flavobacteriaceae isolated from a tidal flat and emended descriptions of the genera Gaetbulibacter and Tamlana.</title>
        <authorList>
            <person name="Jeong S.H."/>
            <person name="Park M.S."/>
            <person name="Jin H.M."/>
            <person name="Lee K."/>
            <person name="Park W."/>
            <person name="Jeon C.O."/>
        </authorList>
    </citation>
    <scope>NUCLEOTIDE SEQUENCE</scope>
    <source>
        <strain evidence="1">SC17</strain>
    </source>
</reference>
<dbReference type="Proteomes" id="UP000602057">
    <property type="component" value="Unassembled WGS sequence"/>
</dbReference>
<evidence type="ECO:0000313" key="2">
    <source>
        <dbReference type="Proteomes" id="UP000602057"/>
    </source>
</evidence>
<reference evidence="1" key="2">
    <citation type="submission" date="2020-09" db="EMBL/GenBank/DDBJ databases">
        <authorList>
            <person name="Wu Z."/>
        </authorList>
    </citation>
    <scope>NUCLEOTIDE SEQUENCE</scope>
    <source>
        <strain evidence="1">SC17</strain>
    </source>
</reference>
<dbReference type="RefSeq" id="WP_188215858.1">
    <property type="nucleotide sequence ID" value="NZ_JACVXC010000002.1"/>
</dbReference>
<name>A0A8J6QE83_9FLAO</name>
<comment type="caution">
    <text evidence="1">The sequence shown here is derived from an EMBL/GenBank/DDBJ whole genome shotgun (WGS) entry which is preliminary data.</text>
</comment>
<keyword evidence="2" id="KW-1185">Reference proteome</keyword>